<dbReference type="EMBL" id="LNIX01000034">
    <property type="protein sequence ID" value="OXA40249.1"/>
    <property type="molecule type" value="Genomic_DNA"/>
</dbReference>
<dbReference type="InterPro" id="IPR003124">
    <property type="entry name" value="WH2_dom"/>
</dbReference>
<feature type="region of interest" description="Disordered" evidence="1">
    <location>
        <begin position="766"/>
        <end position="786"/>
    </location>
</feature>
<proteinExistence type="predicted"/>
<dbReference type="OMA" id="FMKPNDS"/>
<sequence length="808" mass="91551">MATTVLGESSPREFTILLLGETGVGKSTWINGFANFLLHSDLSSAEESPIHCVIPTSFIITDEDYKEKLVSVGQDMNEVMETGQSATQLPQSYLFPRDGYMVRLIDTPGIGDVRGVKQDKKNFERILDHISHLESLHAICILLKPNNARLGIMFQFCIKELLTHLHKDACANIVFCFTNSRSTFYRPGDTLPSLRKLLEENQHVSIPLDRSTIYCMDNEAIRFLYAIKNGVAFDSDERKNYIASWDKSVGEINRLLERAESSPPHSVQSTLSLNTARQTILSLGSPMAEVTRNIQLNIATQQAQMESVKNSEKSQEELSRNLVHKVYEVRMHQLLEPRTICTAAKCTDVIEVGGVKDTNYKSHCHTNCGTGKQKHFKIGNIKGHKNLRKCSAFNPDGLCKRCNCSWKEHMKITYETSLVEKEVKDIEKQMELQYQEDSTKKIEKHIKEMGVIIDELRQEQEEITDASIEFAKFLRLNAITVYNNAMDEYIGHFIHDERNKMASPGGGNPKIYEGLIKLQADYRNQMETLDKAMRQNSCGPPLTPIELDQLIKRLYRMKHNGKLLMEMMETSQSSADSCYTEKLVGRNASFTTVTKRPRKKGKLLNEFVQWINPGNPSKSGERSQLEYGKNRQSDDSALTKSLYKPSKGHKFSNSIKQNTAGEFGRQENNYAKNDGPASWVKVMYPIAYRQPKEDSPQTRSAPTSKRQPPPPPPKPLTSQSSTPPSSPLVYTSGNDYGDHYKSSMPEITEERANLMQDIRNGLKLKKTDTANQNRANIPPRDGNADGMDLLRRTLAMRAARFQDDDEWN</sequence>
<evidence type="ECO:0000259" key="2">
    <source>
        <dbReference type="PROSITE" id="PS51082"/>
    </source>
</evidence>
<dbReference type="PROSITE" id="PS51082">
    <property type="entry name" value="WH2"/>
    <property type="match status" value="1"/>
</dbReference>
<dbReference type="Proteomes" id="UP000198287">
    <property type="component" value="Unassembled WGS sequence"/>
</dbReference>
<feature type="compositionally biased region" description="Basic and acidic residues" evidence="1">
    <location>
        <begin position="619"/>
        <end position="634"/>
    </location>
</feature>
<organism evidence="3 4">
    <name type="scientific">Folsomia candida</name>
    <name type="common">Springtail</name>
    <dbReference type="NCBI Taxonomy" id="158441"/>
    <lineage>
        <taxon>Eukaryota</taxon>
        <taxon>Metazoa</taxon>
        <taxon>Ecdysozoa</taxon>
        <taxon>Arthropoda</taxon>
        <taxon>Hexapoda</taxon>
        <taxon>Collembola</taxon>
        <taxon>Entomobryomorpha</taxon>
        <taxon>Isotomoidea</taxon>
        <taxon>Isotomidae</taxon>
        <taxon>Proisotominae</taxon>
        <taxon>Folsomia</taxon>
    </lineage>
</organism>
<feature type="domain" description="WH2" evidence="2">
    <location>
        <begin position="750"/>
        <end position="767"/>
    </location>
</feature>
<dbReference type="InterPro" id="IPR058519">
    <property type="entry name" value="DUF8206"/>
</dbReference>
<evidence type="ECO:0000256" key="1">
    <source>
        <dbReference type="SAM" id="MobiDB-lite"/>
    </source>
</evidence>
<dbReference type="SUPFAM" id="SSF52540">
    <property type="entry name" value="P-loop containing nucleoside triphosphate hydrolases"/>
    <property type="match status" value="1"/>
</dbReference>
<gene>
    <name evidence="3" type="ORF">Fcan01_24883</name>
</gene>
<dbReference type="GO" id="GO:0003779">
    <property type="term" value="F:actin binding"/>
    <property type="evidence" value="ECO:0007669"/>
    <property type="project" value="InterPro"/>
</dbReference>
<dbReference type="PANTHER" id="PTHR32046">
    <property type="entry name" value="G DOMAIN-CONTAINING PROTEIN"/>
    <property type="match status" value="1"/>
</dbReference>
<evidence type="ECO:0000313" key="3">
    <source>
        <dbReference type="EMBL" id="OXA40249.1"/>
    </source>
</evidence>
<feature type="region of interest" description="Disordered" evidence="1">
    <location>
        <begin position="611"/>
        <end position="654"/>
    </location>
</feature>
<comment type="caution">
    <text evidence="3">The sequence shown here is derived from an EMBL/GenBank/DDBJ whole genome shotgun (WGS) entry which is preliminary data.</text>
</comment>
<dbReference type="AlphaFoldDB" id="A0A226D4T9"/>
<protein>
    <submittedName>
        <fullName evidence="3">GTP-binding protein A</fullName>
    </submittedName>
</protein>
<feature type="region of interest" description="Disordered" evidence="1">
    <location>
        <begin position="690"/>
        <end position="740"/>
    </location>
</feature>
<name>A0A226D4T9_FOLCA</name>
<evidence type="ECO:0000313" key="4">
    <source>
        <dbReference type="Proteomes" id="UP000198287"/>
    </source>
</evidence>
<reference evidence="3 4" key="1">
    <citation type="submission" date="2015-12" db="EMBL/GenBank/DDBJ databases">
        <title>The genome of Folsomia candida.</title>
        <authorList>
            <person name="Faddeeva A."/>
            <person name="Derks M.F."/>
            <person name="Anvar Y."/>
            <person name="Smit S."/>
            <person name="Van Straalen N."/>
            <person name="Roelofs D."/>
        </authorList>
    </citation>
    <scope>NUCLEOTIDE SEQUENCE [LARGE SCALE GENOMIC DNA]</scope>
    <source>
        <strain evidence="3 4">VU population</strain>
        <tissue evidence="3">Whole body</tissue>
    </source>
</reference>
<accession>A0A226D4T9</accession>
<dbReference type="Gene3D" id="3.40.50.300">
    <property type="entry name" value="P-loop containing nucleotide triphosphate hydrolases"/>
    <property type="match status" value="1"/>
</dbReference>
<keyword evidence="4" id="KW-1185">Reference proteome</keyword>
<dbReference type="InterPro" id="IPR027417">
    <property type="entry name" value="P-loop_NTPase"/>
</dbReference>
<dbReference type="OrthoDB" id="2386367at2759"/>
<dbReference type="Pfam" id="PF26633">
    <property type="entry name" value="DUF8206"/>
    <property type="match status" value="1"/>
</dbReference>
<dbReference type="PANTHER" id="PTHR32046:SF11">
    <property type="entry name" value="IMMUNE-ASSOCIATED NUCLEOTIDE-BINDING PROTEIN 10-LIKE"/>
    <property type="match status" value="1"/>
</dbReference>
<dbReference type="Pfam" id="PF02205">
    <property type="entry name" value="WH2"/>
    <property type="match status" value="1"/>
</dbReference>